<evidence type="ECO:0000313" key="1">
    <source>
        <dbReference type="EMBL" id="PMP98059.1"/>
    </source>
</evidence>
<proteinExistence type="predicted"/>
<protein>
    <submittedName>
        <fullName evidence="1">Uncharacterized protein</fullName>
    </submittedName>
</protein>
<name>A0A2N7QGE4_9BACT</name>
<accession>A0A2N7QGE4</accession>
<reference evidence="1 2" key="1">
    <citation type="submission" date="2018-01" db="EMBL/GenBank/DDBJ databases">
        <title>Metagenomic assembled genomes from two thermal pools in the Uzon Caldera, Kamchatka, Russia.</title>
        <authorList>
            <person name="Wilkins L."/>
            <person name="Ettinger C."/>
        </authorList>
    </citation>
    <scope>NUCLEOTIDE SEQUENCE [LARGE SCALE GENOMIC DNA]</scope>
    <source>
        <strain evidence="1">ARK-04</strain>
    </source>
</reference>
<organism evidence="1 2">
    <name type="scientific">Thermodesulfobacterium geofontis</name>
    <dbReference type="NCBI Taxonomy" id="1295609"/>
    <lineage>
        <taxon>Bacteria</taxon>
        <taxon>Pseudomonadati</taxon>
        <taxon>Thermodesulfobacteriota</taxon>
        <taxon>Thermodesulfobacteria</taxon>
        <taxon>Thermodesulfobacteriales</taxon>
        <taxon>Thermodesulfobacteriaceae</taxon>
        <taxon>Thermodesulfobacterium</taxon>
    </lineage>
</organism>
<comment type="caution">
    <text evidence="1">The sequence shown here is derived from an EMBL/GenBank/DDBJ whole genome shotgun (WGS) entry which is preliminary data.</text>
</comment>
<dbReference type="Proteomes" id="UP000235619">
    <property type="component" value="Unassembled WGS sequence"/>
</dbReference>
<dbReference type="EMBL" id="PNJD01000050">
    <property type="protein sequence ID" value="PMP98059.1"/>
    <property type="molecule type" value="Genomic_DNA"/>
</dbReference>
<sequence>MIKKAFEKFEYQLIAEEPVDFEQNLKLFEEMLKFARELGVFPPEDPLEGIEKDIYLAKVLKSLKVD</sequence>
<dbReference type="AlphaFoldDB" id="A0A2N7QGE4"/>
<evidence type="ECO:0000313" key="2">
    <source>
        <dbReference type="Proteomes" id="UP000235619"/>
    </source>
</evidence>
<gene>
    <name evidence="1" type="ORF">C0169_00855</name>
</gene>